<dbReference type="STRING" id="1408254.T458_08075"/>
<gene>
    <name evidence="1" type="ORF">T458_08075</name>
</gene>
<dbReference type="EMBL" id="AYJU01000011">
    <property type="protein sequence ID" value="EST55243.1"/>
    <property type="molecule type" value="Genomic_DNA"/>
</dbReference>
<evidence type="ECO:0000313" key="1">
    <source>
        <dbReference type="EMBL" id="EST55243.1"/>
    </source>
</evidence>
<evidence type="ECO:0000313" key="2">
    <source>
        <dbReference type="Proteomes" id="UP000017973"/>
    </source>
</evidence>
<reference evidence="1 2" key="1">
    <citation type="journal article" date="2014" name="Genome Announc.">
        <title>Draft Genome Sequence of Brevibacillus panacihumi Strain W25, a Halotolerant Hydrocarbon-Degrading Bacterium.</title>
        <authorList>
            <person name="Wang X."/>
            <person name="Jin D."/>
            <person name="Zhou L."/>
            <person name="Wu L."/>
            <person name="An W."/>
            <person name="Chen Y."/>
            <person name="Zhao L."/>
        </authorList>
    </citation>
    <scope>NUCLEOTIDE SEQUENCE [LARGE SCALE GENOMIC DNA]</scope>
    <source>
        <strain evidence="1 2">W25</strain>
    </source>
</reference>
<dbReference type="AlphaFoldDB" id="V6MIJ0"/>
<dbReference type="HOGENOM" id="CLU_2841227_0_0_9"/>
<name>V6MIJ0_9BACL</name>
<comment type="caution">
    <text evidence="1">The sequence shown here is derived from an EMBL/GenBank/DDBJ whole genome shotgun (WGS) entry which is preliminary data.</text>
</comment>
<sequence length="65" mass="7644">MVFYTYIQGFLNIRLEMGDGILNDLQMITYIPRIPNAYLMNKQHCFFLIVKLADNGLLISMNPFR</sequence>
<protein>
    <submittedName>
        <fullName evidence="1">Uncharacterized protein</fullName>
    </submittedName>
</protein>
<organism evidence="1 2">
    <name type="scientific">Brevibacillus panacihumi W25</name>
    <dbReference type="NCBI Taxonomy" id="1408254"/>
    <lineage>
        <taxon>Bacteria</taxon>
        <taxon>Bacillati</taxon>
        <taxon>Bacillota</taxon>
        <taxon>Bacilli</taxon>
        <taxon>Bacillales</taxon>
        <taxon>Paenibacillaceae</taxon>
        <taxon>Brevibacillus</taxon>
    </lineage>
</organism>
<proteinExistence type="predicted"/>
<dbReference type="Proteomes" id="UP000017973">
    <property type="component" value="Unassembled WGS sequence"/>
</dbReference>
<keyword evidence="2" id="KW-1185">Reference proteome</keyword>
<accession>V6MIJ0</accession>